<feature type="signal peptide" evidence="1">
    <location>
        <begin position="1"/>
        <end position="19"/>
    </location>
</feature>
<dbReference type="Proteomes" id="UP000077829">
    <property type="component" value="Chromosome"/>
</dbReference>
<dbReference type="EMBL" id="CP015600">
    <property type="protein sequence ID" value="ANF88956.1"/>
    <property type="molecule type" value="Genomic_DNA"/>
</dbReference>
<evidence type="ECO:0000313" key="3">
    <source>
        <dbReference type="Proteomes" id="UP000077829"/>
    </source>
</evidence>
<name>A0A172Z9Z1_9PSED</name>
<dbReference type="STRING" id="219572.A7J50_5626"/>
<dbReference type="AlphaFoldDB" id="A0A172Z9Z1"/>
<gene>
    <name evidence="2" type="ORF">A7J50_5626</name>
</gene>
<proteinExistence type="predicted"/>
<keyword evidence="1" id="KW-0732">Signal</keyword>
<reference evidence="2 3" key="1">
    <citation type="submission" date="2016-05" db="EMBL/GenBank/DDBJ databases">
        <title>Complete genome sequence of Pseudomonas antarctica PAMC 27494.</title>
        <authorList>
            <person name="Lee J."/>
        </authorList>
    </citation>
    <scope>NUCLEOTIDE SEQUENCE [LARGE SCALE GENOMIC DNA]</scope>
    <source>
        <strain evidence="2 3">PAMC 27494</strain>
    </source>
</reference>
<feature type="chain" id="PRO_5008005652" evidence="1">
    <location>
        <begin position="20"/>
        <end position="158"/>
    </location>
</feature>
<evidence type="ECO:0000313" key="2">
    <source>
        <dbReference type="EMBL" id="ANF88956.1"/>
    </source>
</evidence>
<protein>
    <submittedName>
        <fullName evidence="2">sn-glycerol-3-phosphate transporter</fullName>
    </submittedName>
</protein>
<evidence type="ECO:0000256" key="1">
    <source>
        <dbReference type="SAM" id="SignalP"/>
    </source>
</evidence>
<dbReference type="RefSeq" id="WP_064454653.1">
    <property type="nucleotide sequence ID" value="NZ_CP015600.1"/>
</dbReference>
<sequence precursor="true">MKYFYCGLLLLAQAASALASEAVTENDKGFWYAQTSVYTRHFSPDPQHNNHQDLINLERNEASGLVYGGATFRNSFSQRSYYVYAGKRYDIVDSPFYVKVTAGALQGYSGKYRDKIPLNRYGVAPAIIPSVGVHFGPVTSELVLLGFNAAMLTAGVRF</sequence>
<organism evidence="2 3">
    <name type="scientific">Pseudomonas antarctica</name>
    <dbReference type="NCBI Taxonomy" id="219572"/>
    <lineage>
        <taxon>Bacteria</taxon>
        <taxon>Pseudomonadati</taxon>
        <taxon>Pseudomonadota</taxon>
        <taxon>Gammaproteobacteria</taxon>
        <taxon>Pseudomonadales</taxon>
        <taxon>Pseudomonadaceae</taxon>
        <taxon>Pseudomonas</taxon>
    </lineage>
</organism>
<accession>A0A172Z9Z1</accession>
<dbReference type="PATRIC" id="fig|219572.3.peg.5775"/>
<dbReference type="KEGG" id="panr:A7J50_5626"/>